<dbReference type="RefSeq" id="XP_040670972.1">
    <property type="nucleotide sequence ID" value="XM_040817421.1"/>
</dbReference>
<proteinExistence type="predicted"/>
<dbReference type="AlphaFoldDB" id="A0A1L9PUH1"/>
<organism evidence="2 3">
    <name type="scientific">Aspergillus versicolor CBS 583.65</name>
    <dbReference type="NCBI Taxonomy" id="1036611"/>
    <lineage>
        <taxon>Eukaryota</taxon>
        <taxon>Fungi</taxon>
        <taxon>Dikarya</taxon>
        <taxon>Ascomycota</taxon>
        <taxon>Pezizomycotina</taxon>
        <taxon>Eurotiomycetes</taxon>
        <taxon>Eurotiomycetidae</taxon>
        <taxon>Eurotiales</taxon>
        <taxon>Aspergillaceae</taxon>
        <taxon>Aspergillus</taxon>
        <taxon>Aspergillus subgen. Nidulantes</taxon>
    </lineage>
</organism>
<dbReference type="GeneID" id="63732932"/>
<gene>
    <name evidence="2" type="ORF">ASPVEDRAFT_836071</name>
</gene>
<dbReference type="VEuPathDB" id="FungiDB:ASPVEDRAFT_836071"/>
<evidence type="ECO:0000256" key="1">
    <source>
        <dbReference type="SAM" id="MobiDB-lite"/>
    </source>
</evidence>
<evidence type="ECO:0000313" key="3">
    <source>
        <dbReference type="Proteomes" id="UP000184073"/>
    </source>
</evidence>
<keyword evidence="3" id="KW-1185">Reference proteome</keyword>
<feature type="compositionally biased region" description="Basic residues" evidence="1">
    <location>
        <begin position="20"/>
        <end position="29"/>
    </location>
</feature>
<feature type="compositionally biased region" description="Low complexity" evidence="1">
    <location>
        <begin position="87"/>
        <end position="98"/>
    </location>
</feature>
<accession>A0A1L9PUH1</accession>
<feature type="region of interest" description="Disordered" evidence="1">
    <location>
        <begin position="1"/>
        <end position="57"/>
    </location>
</feature>
<dbReference type="Proteomes" id="UP000184073">
    <property type="component" value="Unassembled WGS sequence"/>
</dbReference>
<sequence length="200" mass="22080">MDRTAARQRGNKGRGERGRTARKLGRGGRAKVSGSGSFPGTAGIMTSASSAPRPSENKASLSINTFALYLCWTFHQSLDRPRTANTPRCSCQSPRSSPDFQSPPPLPRAVWPIRWSTVGVKHWQGKHTPSDEVDSRHPTMCLRLRTQRHCLLQSFNVAHAGSTFNPTRGSKQVAFNTFLAFLAQCVARFRRIGESLEATE</sequence>
<evidence type="ECO:0000313" key="2">
    <source>
        <dbReference type="EMBL" id="OJJ05210.1"/>
    </source>
</evidence>
<feature type="compositionally biased region" description="Polar residues" evidence="1">
    <location>
        <begin position="34"/>
        <end position="57"/>
    </location>
</feature>
<feature type="region of interest" description="Disordered" evidence="1">
    <location>
        <begin position="80"/>
        <end position="104"/>
    </location>
</feature>
<protein>
    <submittedName>
        <fullName evidence="2">Uncharacterized protein</fullName>
    </submittedName>
</protein>
<reference evidence="3" key="1">
    <citation type="journal article" date="2017" name="Genome Biol.">
        <title>Comparative genomics reveals high biological diversity and specific adaptations in the industrially and medically important fungal genus Aspergillus.</title>
        <authorList>
            <person name="de Vries R.P."/>
            <person name="Riley R."/>
            <person name="Wiebenga A."/>
            <person name="Aguilar-Osorio G."/>
            <person name="Amillis S."/>
            <person name="Uchima C.A."/>
            <person name="Anderluh G."/>
            <person name="Asadollahi M."/>
            <person name="Askin M."/>
            <person name="Barry K."/>
            <person name="Battaglia E."/>
            <person name="Bayram O."/>
            <person name="Benocci T."/>
            <person name="Braus-Stromeyer S.A."/>
            <person name="Caldana C."/>
            <person name="Canovas D."/>
            <person name="Cerqueira G.C."/>
            <person name="Chen F."/>
            <person name="Chen W."/>
            <person name="Choi C."/>
            <person name="Clum A."/>
            <person name="Dos Santos R.A."/>
            <person name="Damasio A.R."/>
            <person name="Diallinas G."/>
            <person name="Emri T."/>
            <person name="Fekete E."/>
            <person name="Flipphi M."/>
            <person name="Freyberg S."/>
            <person name="Gallo A."/>
            <person name="Gournas C."/>
            <person name="Habgood R."/>
            <person name="Hainaut M."/>
            <person name="Harispe M.L."/>
            <person name="Henrissat B."/>
            <person name="Hilden K.S."/>
            <person name="Hope R."/>
            <person name="Hossain A."/>
            <person name="Karabika E."/>
            <person name="Karaffa L."/>
            <person name="Karanyi Z."/>
            <person name="Krasevec N."/>
            <person name="Kuo A."/>
            <person name="Kusch H."/>
            <person name="LaButti K."/>
            <person name="Lagendijk E.L."/>
            <person name="Lapidus A."/>
            <person name="Levasseur A."/>
            <person name="Lindquist E."/>
            <person name="Lipzen A."/>
            <person name="Logrieco A.F."/>
            <person name="MacCabe A."/>
            <person name="Maekelae M.R."/>
            <person name="Malavazi I."/>
            <person name="Melin P."/>
            <person name="Meyer V."/>
            <person name="Mielnichuk N."/>
            <person name="Miskei M."/>
            <person name="Molnar A.P."/>
            <person name="Mule G."/>
            <person name="Ngan C.Y."/>
            <person name="Orejas M."/>
            <person name="Orosz E."/>
            <person name="Ouedraogo J.P."/>
            <person name="Overkamp K.M."/>
            <person name="Park H.-S."/>
            <person name="Perrone G."/>
            <person name="Piumi F."/>
            <person name="Punt P.J."/>
            <person name="Ram A.F."/>
            <person name="Ramon A."/>
            <person name="Rauscher S."/>
            <person name="Record E."/>
            <person name="Riano-Pachon D.M."/>
            <person name="Robert V."/>
            <person name="Roehrig J."/>
            <person name="Ruller R."/>
            <person name="Salamov A."/>
            <person name="Salih N.S."/>
            <person name="Samson R.A."/>
            <person name="Sandor E."/>
            <person name="Sanguinetti M."/>
            <person name="Schuetze T."/>
            <person name="Sepcic K."/>
            <person name="Shelest E."/>
            <person name="Sherlock G."/>
            <person name="Sophianopoulou V."/>
            <person name="Squina F.M."/>
            <person name="Sun H."/>
            <person name="Susca A."/>
            <person name="Todd R.B."/>
            <person name="Tsang A."/>
            <person name="Unkles S.E."/>
            <person name="van de Wiele N."/>
            <person name="van Rossen-Uffink D."/>
            <person name="Oliveira J.V."/>
            <person name="Vesth T.C."/>
            <person name="Visser J."/>
            <person name="Yu J.-H."/>
            <person name="Zhou M."/>
            <person name="Andersen M.R."/>
            <person name="Archer D.B."/>
            <person name="Baker S.E."/>
            <person name="Benoit I."/>
            <person name="Brakhage A.A."/>
            <person name="Braus G.H."/>
            <person name="Fischer R."/>
            <person name="Frisvad J.C."/>
            <person name="Goldman G.H."/>
            <person name="Houbraken J."/>
            <person name="Oakley B."/>
            <person name="Pocsi I."/>
            <person name="Scazzocchio C."/>
            <person name="Seiboth B."/>
            <person name="vanKuyk P.A."/>
            <person name="Wortman J."/>
            <person name="Dyer P.S."/>
            <person name="Grigoriev I.V."/>
        </authorList>
    </citation>
    <scope>NUCLEOTIDE SEQUENCE [LARGE SCALE GENOMIC DNA]</scope>
    <source>
        <strain evidence="3">CBS 583.65</strain>
    </source>
</reference>
<name>A0A1L9PUH1_ASPVE</name>
<dbReference type="EMBL" id="KV878132">
    <property type="protein sequence ID" value="OJJ05210.1"/>
    <property type="molecule type" value="Genomic_DNA"/>
</dbReference>